<accession>A0A7T8K0B9</accession>
<keyword evidence="2" id="KW-1185">Reference proteome</keyword>
<evidence type="ECO:0000313" key="1">
    <source>
        <dbReference type="EMBL" id="QQP40300.1"/>
    </source>
</evidence>
<dbReference type="Proteomes" id="UP000595437">
    <property type="component" value="Chromosome 9"/>
</dbReference>
<feature type="non-terminal residue" evidence="1">
    <location>
        <position position="1"/>
    </location>
</feature>
<dbReference type="AlphaFoldDB" id="A0A7T8K0B9"/>
<gene>
    <name evidence="1" type="ORF">FKW44_014299</name>
</gene>
<sequence>RHTNRLGHNTKAALINSIMKQARKLDRALVTKPAPLSAPGSSASSTQNADGLNKQNVLVCTRIAMSK</sequence>
<name>A0A7T8K0B9_CALRO</name>
<dbReference type="EMBL" id="CP045898">
    <property type="protein sequence ID" value="QQP40300.1"/>
    <property type="molecule type" value="Genomic_DNA"/>
</dbReference>
<protein>
    <submittedName>
        <fullName evidence="1">Uncharacterized protein</fullName>
    </submittedName>
</protein>
<reference evidence="2" key="1">
    <citation type="submission" date="2021-01" db="EMBL/GenBank/DDBJ databases">
        <title>Caligus Genome Assembly.</title>
        <authorList>
            <person name="Gallardo-Escarate C."/>
        </authorList>
    </citation>
    <scope>NUCLEOTIDE SEQUENCE [LARGE SCALE GENOMIC DNA]</scope>
</reference>
<organism evidence="1 2">
    <name type="scientific">Caligus rogercresseyi</name>
    <name type="common">Sea louse</name>
    <dbReference type="NCBI Taxonomy" id="217165"/>
    <lineage>
        <taxon>Eukaryota</taxon>
        <taxon>Metazoa</taxon>
        <taxon>Ecdysozoa</taxon>
        <taxon>Arthropoda</taxon>
        <taxon>Crustacea</taxon>
        <taxon>Multicrustacea</taxon>
        <taxon>Hexanauplia</taxon>
        <taxon>Copepoda</taxon>
        <taxon>Siphonostomatoida</taxon>
        <taxon>Caligidae</taxon>
        <taxon>Caligus</taxon>
    </lineage>
</organism>
<proteinExistence type="predicted"/>
<evidence type="ECO:0000313" key="2">
    <source>
        <dbReference type="Proteomes" id="UP000595437"/>
    </source>
</evidence>